<keyword evidence="2" id="KW-1185">Reference proteome</keyword>
<dbReference type="EMBL" id="MLYO01000073">
    <property type="protein sequence ID" value="OIJ93610.1"/>
    <property type="molecule type" value="Genomic_DNA"/>
</dbReference>
<dbReference type="RefSeq" id="WP_071385415.1">
    <property type="nucleotide sequence ID" value="NZ_MLYO01000073.1"/>
</dbReference>
<gene>
    <name evidence="1" type="ORF">BIV23_37215</name>
</gene>
<comment type="caution">
    <text evidence="1">The sequence shown here is derived from an EMBL/GenBank/DDBJ whole genome shotgun (WGS) entry which is preliminary data.</text>
</comment>
<accession>A0A1S2PJ55</accession>
<evidence type="ECO:0000313" key="1">
    <source>
        <dbReference type="EMBL" id="OIJ93610.1"/>
    </source>
</evidence>
<dbReference type="AlphaFoldDB" id="A0A1S2PJ55"/>
<dbReference type="Proteomes" id="UP000179642">
    <property type="component" value="Unassembled WGS sequence"/>
</dbReference>
<organism evidence="1 2">
    <name type="scientific">Streptomyces monashensis</name>
    <dbReference type="NCBI Taxonomy" id="1678012"/>
    <lineage>
        <taxon>Bacteria</taxon>
        <taxon>Bacillati</taxon>
        <taxon>Actinomycetota</taxon>
        <taxon>Actinomycetes</taxon>
        <taxon>Kitasatosporales</taxon>
        <taxon>Streptomycetaceae</taxon>
        <taxon>Streptomyces</taxon>
    </lineage>
</organism>
<reference evidence="1 2" key="1">
    <citation type="submission" date="2016-10" db="EMBL/GenBank/DDBJ databases">
        <title>Genome sequence of Streptomyces sp. MUSC 1.</title>
        <authorList>
            <person name="Lee L.-H."/>
            <person name="Ser H.-L."/>
            <person name="Law J.W.-F."/>
        </authorList>
    </citation>
    <scope>NUCLEOTIDE SEQUENCE [LARGE SCALE GENOMIC DNA]</scope>
    <source>
        <strain evidence="1 2">MUSC 1</strain>
    </source>
</reference>
<evidence type="ECO:0000313" key="2">
    <source>
        <dbReference type="Proteomes" id="UP000179642"/>
    </source>
</evidence>
<name>A0A1S2PJ55_9ACTN</name>
<proteinExistence type="predicted"/>
<dbReference type="OrthoDB" id="4310552at2"/>
<sequence>MRRLAGALIDPIRVPVPADPNVLLDALITSVSQWRGRRVQVHQRAFPPVLRATGLWMERANQDGTIADHIIIEEHAAAWHKLVIFGHEVWHMHKDEAIDPSALAAATRTDFVEAAEKEAETFGLLVAQRLRPWLQAAPDSVYAAKGGVDNLAGRIGAALNYRGTKS</sequence>
<protein>
    <submittedName>
        <fullName evidence="1">Toxin</fullName>
    </submittedName>
</protein>